<dbReference type="AlphaFoldDB" id="A0A1D1V017"/>
<keyword evidence="2" id="KW-1185">Reference proteome</keyword>
<reference evidence="1 2" key="1">
    <citation type="journal article" date="2016" name="Nat. Commun.">
        <title>Extremotolerant tardigrade genome and improved radiotolerance of human cultured cells by tardigrade-unique protein.</title>
        <authorList>
            <person name="Hashimoto T."/>
            <person name="Horikawa D.D."/>
            <person name="Saito Y."/>
            <person name="Kuwahara H."/>
            <person name="Kozuka-Hata H."/>
            <person name="Shin-I T."/>
            <person name="Minakuchi Y."/>
            <person name="Ohishi K."/>
            <person name="Motoyama A."/>
            <person name="Aizu T."/>
            <person name="Enomoto A."/>
            <person name="Kondo K."/>
            <person name="Tanaka S."/>
            <person name="Hara Y."/>
            <person name="Koshikawa S."/>
            <person name="Sagara H."/>
            <person name="Miura T."/>
            <person name="Yokobori S."/>
            <person name="Miyagawa K."/>
            <person name="Suzuki Y."/>
            <person name="Kubo T."/>
            <person name="Oyama M."/>
            <person name="Kohara Y."/>
            <person name="Fujiyama A."/>
            <person name="Arakawa K."/>
            <person name="Katayama T."/>
            <person name="Toyoda A."/>
            <person name="Kunieda T."/>
        </authorList>
    </citation>
    <scope>NUCLEOTIDE SEQUENCE [LARGE SCALE GENOMIC DNA]</scope>
    <source>
        <strain evidence="1 2">YOKOZUNA-1</strain>
    </source>
</reference>
<accession>A0A1D1V017</accession>
<evidence type="ECO:0000313" key="1">
    <source>
        <dbReference type="EMBL" id="GAU93282.1"/>
    </source>
</evidence>
<dbReference type="EMBL" id="BDGG01000002">
    <property type="protein sequence ID" value="GAU93282.1"/>
    <property type="molecule type" value="Genomic_DNA"/>
</dbReference>
<organism evidence="1 2">
    <name type="scientific">Ramazzottius varieornatus</name>
    <name type="common">Water bear</name>
    <name type="synonym">Tardigrade</name>
    <dbReference type="NCBI Taxonomy" id="947166"/>
    <lineage>
        <taxon>Eukaryota</taxon>
        <taxon>Metazoa</taxon>
        <taxon>Ecdysozoa</taxon>
        <taxon>Tardigrada</taxon>
        <taxon>Eutardigrada</taxon>
        <taxon>Parachela</taxon>
        <taxon>Hypsibioidea</taxon>
        <taxon>Ramazzottiidae</taxon>
        <taxon>Ramazzottius</taxon>
    </lineage>
</organism>
<comment type="caution">
    <text evidence="1">The sequence shown here is derived from an EMBL/GenBank/DDBJ whole genome shotgun (WGS) entry which is preliminary data.</text>
</comment>
<gene>
    <name evidence="1" type="primary">RvY_05247-1</name>
    <name evidence="1" type="synonym">RvY_05247.1</name>
    <name evidence="1" type="ORF">RvY_05247</name>
</gene>
<evidence type="ECO:0000313" key="2">
    <source>
        <dbReference type="Proteomes" id="UP000186922"/>
    </source>
</evidence>
<dbReference type="Proteomes" id="UP000186922">
    <property type="component" value="Unassembled WGS sequence"/>
</dbReference>
<protein>
    <submittedName>
        <fullName evidence="1">Uncharacterized protein</fullName>
    </submittedName>
</protein>
<name>A0A1D1V017_RAMVA</name>
<sequence length="111" mass="12579">MSIYYTTFLEGAGQWTKCVQVFSCTGVSHVRPVFIGTIAQSKTLARNSKKRTHSPTVSEATGTCRNERITTNLTNVAGINYQYRDCDRQRTSTIRTHKNIVMPYANIVRLF</sequence>
<proteinExistence type="predicted"/>